<accession>A0A1R3KDN4</accession>
<name>A0A1R3KDN4_9ROSI</name>
<keyword evidence="1" id="KW-0808">Transferase</keyword>
<dbReference type="AlphaFoldDB" id="A0A1R3KDN4"/>
<proteinExistence type="predicted"/>
<evidence type="ECO:0000313" key="2">
    <source>
        <dbReference type="EMBL" id="OMP05154.1"/>
    </source>
</evidence>
<dbReference type="Gene3D" id="3.40.50.2000">
    <property type="entry name" value="Glycogen Phosphorylase B"/>
    <property type="match status" value="1"/>
</dbReference>
<dbReference type="SUPFAM" id="SSF53756">
    <property type="entry name" value="UDP-Glycosyltransferase/glycogen phosphorylase"/>
    <property type="match status" value="1"/>
</dbReference>
<comment type="caution">
    <text evidence="2">The sequence shown here is derived from an EMBL/GenBank/DDBJ whole genome shotgun (WGS) entry which is preliminary data.</text>
</comment>
<dbReference type="Proteomes" id="UP000187203">
    <property type="component" value="Unassembled WGS sequence"/>
</dbReference>
<keyword evidence="3" id="KW-1185">Reference proteome</keyword>
<dbReference type="EMBL" id="AWUE01014091">
    <property type="protein sequence ID" value="OMP05154.1"/>
    <property type="molecule type" value="Genomic_DNA"/>
</dbReference>
<gene>
    <name evidence="2" type="ORF">COLO4_09011</name>
</gene>
<dbReference type="PANTHER" id="PTHR48046">
    <property type="entry name" value="UDP-GLYCOSYLTRANSFERASE 72E1"/>
    <property type="match status" value="1"/>
</dbReference>
<keyword evidence="1" id="KW-0328">Glycosyltransferase</keyword>
<sequence length="167" mass="18491">MPEHLRVMSSIIRDLQGAGVDLSDEQQMLAVIGANKHVVRDRDDFVDYHRDSAVTQYVTLRHKRREEILGMVFNSIKQRGTGSTILESVVNGVPLIAWPLYAEQKMIAMMLTEDIKVALRPKPSENGLGCRDEIARVVKGLMEGDEGKAAKVLSEEGSSTKALSEVT</sequence>
<organism evidence="2 3">
    <name type="scientific">Corchorus olitorius</name>
    <dbReference type="NCBI Taxonomy" id="93759"/>
    <lineage>
        <taxon>Eukaryota</taxon>
        <taxon>Viridiplantae</taxon>
        <taxon>Streptophyta</taxon>
        <taxon>Embryophyta</taxon>
        <taxon>Tracheophyta</taxon>
        <taxon>Spermatophyta</taxon>
        <taxon>Magnoliopsida</taxon>
        <taxon>eudicotyledons</taxon>
        <taxon>Gunneridae</taxon>
        <taxon>Pentapetalae</taxon>
        <taxon>rosids</taxon>
        <taxon>malvids</taxon>
        <taxon>Malvales</taxon>
        <taxon>Malvaceae</taxon>
        <taxon>Grewioideae</taxon>
        <taxon>Apeibeae</taxon>
        <taxon>Corchorus</taxon>
    </lineage>
</organism>
<protein>
    <submittedName>
        <fullName evidence="2">UDP-glucuronosyl/UDP-glucosyltransferase</fullName>
    </submittedName>
</protein>
<dbReference type="OrthoDB" id="5835829at2759"/>
<dbReference type="GO" id="GO:0016757">
    <property type="term" value="F:glycosyltransferase activity"/>
    <property type="evidence" value="ECO:0007669"/>
    <property type="project" value="UniProtKB-KW"/>
</dbReference>
<evidence type="ECO:0000256" key="1">
    <source>
        <dbReference type="ARBA" id="ARBA00022676"/>
    </source>
</evidence>
<dbReference type="STRING" id="93759.A0A1R3KDN4"/>
<dbReference type="PANTHER" id="PTHR48046:SF6">
    <property type="entry name" value="GLYCOSYLTRANSFERASE"/>
    <property type="match status" value="1"/>
</dbReference>
<evidence type="ECO:0000313" key="3">
    <source>
        <dbReference type="Proteomes" id="UP000187203"/>
    </source>
</evidence>
<reference evidence="3" key="1">
    <citation type="submission" date="2013-09" db="EMBL/GenBank/DDBJ databases">
        <title>Corchorus olitorius genome sequencing.</title>
        <authorList>
            <person name="Alam M."/>
            <person name="Haque M.S."/>
            <person name="Islam M.S."/>
            <person name="Emdad E.M."/>
            <person name="Islam M.M."/>
            <person name="Ahmed B."/>
            <person name="Halim A."/>
            <person name="Hossen Q.M.M."/>
            <person name="Hossain M.Z."/>
            <person name="Ahmed R."/>
            <person name="Khan M.M."/>
            <person name="Islam R."/>
            <person name="Rashid M.M."/>
            <person name="Khan S.A."/>
            <person name="Rahman M.S."/>
            <person name="Alam M."/>
            <person name="Yahiya A.S."/>
            <person name="Khan M.S."/>
            <person name="Azam M.S."/>
            <person name="Haque T."/>
            <person name="Lashkar M.Z.H."/>
            <person name="Akhand A.I."/>
            <person name="Morshed G."/>
            <person name="Roy S."/>
            <person name="Uddin K.S."/>
            <person name="Rabeya T."/>
            <person name="Hossain A.S."/>
            <person name="Chowdhury A."/>
            <person name="Snigdha A.R."/>
            <person name="Mortoza M.S."/>
            <person name="Matin S.A."/>
            <person name="Hoque S.M.E."/>
            <person name="Islam M.K."/>
            <person name="Roy D.K."/>
            <person name="Haider R."/>
            <person name="Moosa M.M."/>
            <person name="Elias S.M."/>
            <person name="Hasan A.M."/>
            <person name="Jahan S."/>
            <person name="Shafiuddin M."/>
            <person name="Mahmood N."/>
            <person name="Shommy N.S."/>
        </authorList>
    </citation>
    <scope>NUCLEOTIDE SEQUENCE [LARGE SCALE GENOMIC DNA]</scope>
    <source>
        <strain evidence="3">cv. O-4</strain>
    </source>
</reference>